<feature type="domain" description="Tc1-like transposase DDE" evidence="1">
    <location>
        <begin position="3"/>
        <end position="53"/>
    </location>
</feature>
<evidence type="ECO:0000259" key="1">
    <source>
        <dbReference type="Pfam" id="PF13358"/>
    </source>
</evidence>
<organism evidence="2 3">
    <name type="scientific">Aliikangiella maris</name>
    <dbReference type="NCBI Taxonomy" id="3162458"/>
    <lineage>
        <taxon>Bacteria</taxon>
        <taxon>Pseudomonadati</taxon>
        <taxon>Pseudomonadota</taxon>
        <taxon>Gammaproteobacteria</taxon>
        <taxon>Oceanospirillales</taxon>
        <taxon>Pleioneaceae</taxon>
        <taxon>Aliikangiella</taxon>
    </lineage>
</organism>
<dbReference type="Proteomes" id="UP001548189">
    <property type="component" value="Unassembled WGS sequence"/>
</dbReference>
<dbReference type="InterPro" id="IPR038717">
    <property type="entry name" value="Tc1-like_DDE_dom"/>
</dbReference>
<evidence type="ECO:0000313" key="3">
    <source>
        <dbReference type="Proteomes" id="UP001548189"/>
    </source>
</evidence>
<sequence>MRRFHKRKDICQAIEKRGCILQWLPPYSPDLNPLEKKWAQAKAIRRKKHCSVDELFQQQTLYDKIN</sequence>
<dbReference type="RefSeq" id="WP_353897884.1">
    <property type="nucleotide sequence ID" value="NZ_JBEVCJ010000044.1"/>
</dbReference>
<dbReference type="Pfam" id="PF13358">
    <property type="entry name" value="DDE_3"/>
    <property type="match status" value="1"/>
</dbReference>
<protein>
    <submittedName>
        <fullName evidence="2">Transposase</fullName>
    </submittedName>
</protein>
<accession>A0ABV2BZF0</accession>
<dbReference type="EMBL" id="JBEVCJ010000044">
    <property type="protein sequence ID" value="MET1257301.1"/>
    <property type="molecule type" value="Genomic_DNA"/>
</dbReference>
<reference evidence="2 3" key="1">
    <citation type="submission" date="2024-06" db="EMBL/GenBank/DDBJ databases">
        <authorList>
            <person name="Li F."/>
        </authorList>
    </citation>
    <scope>NUCLEOTIDE SEQUENCE [LARGE SCALE GENOMIC DNA]</scope>
    <source>
        <strain evidence="2 3">GXAS 311</strain>
    </source>
</reference>
<dbReference type="InterPro" id="IPR036397">
    <property type="entry name" value="RNaseH_sf"/>
</dbReference>
<keyword evidence="3" id="KW-1185">Reference proteome</keyword>
<proteinExistence type="predicted"/>
<gene>
    <name evidence="2" type="ORF">ABVT43_19330</name>
</gene>
<comment type="caution">
    <text evidence="2">The sequence shown here is derived from an EMBL/GenBank/DDBJ whole genome shotgun (WGS) entry which is preliminary data.</text>
</comment>
<evidence type="ECO:0000313" key="2">
    <source>
        <dbReference type="EMBL" id="MET1257301.1"/>
    </source>
</evidence>
<dbReference type="Gene3D" id="3.30.420.10">
    <property type="entry name" value="Ribonuclease H-like superfamily/Ribonuclease H"/>
    <property type="match status" value="1"/>
</dbReference>
<name>A0ABV2BZF0_9GAMM</name>